<dbReference type="Proteomes" id="UP000287563">
    <property type="component" value="Unassembled WGS sequence"/>
</dbReference>
<keyword evidence="2" id="KW-0001">2Fe-2S</keyword>
<evidence type="ECO:0000256" key="5">
    <source>
        <dbReference type="ARBA" id="ARBA00023004"/>
    </source>
</evidence>
<dbReference type="RefSeq" id="WP_128786468.1">
    <property type="nucleotide sequence ID" value="NZ_JAKJSG010000013.1"/>
</dbReference>
<evidence type="ECO:0000256" key="2">
    <source>
        <dbReference type="ARBA" id="ARBA00022714"/>
    </source>
</evidence>
<feature type="domain" description="BFD-like [2Fe-2S]-binding" evidence="10">
    <location>
        <begin position="2"/>
        <end position="52"/>
    </location>
</feature>
<evidence type="ECO:0000256" key="8">
    <source>
        <dbReference type="ARBA" id="ARBA00039386"/>
    </source>
</evidence>
<name>A0A444JIU9_9GAMM</name>
<comment type="cofactor">
    <cofactor evidence="7">
        <name>[2Fe-2S] cluster</name>
        <dbReference type="ChEBI" id="CHEBI:190135"/>
    </cofactor>
</comment>
<evidence type="ECO:0000256" key="6">
    <source>
        <dbReference type="ARBA" id="ARBA00023014"/>
    </source>
</evidence>
<dbReference type="AlphaFoldDB" id="A0A444JIU9"/>
<keyword evidence="5" id="KW-0408">Iron</keyword>
<evidence type="ECO:0000256" key="3">
    <source>
        <dbReference type="ARBA" id="ARBA00022723"/>
    </source>
</evidence>
<dbReference type="InterPro" id="IPR052371">
    <property type="entry name" value="BFD-associated_ferredoxin"/>
</dbReference>
<dbReference type="PANTHER" id="PTHR37424">
    <property type="entry name" value="BACTERIOFERRITIN-ASSOCIATED FERREDOXIN"/>
    <property type="match status" value="1"/>
</dbReference>
<proteinExistence type="inferred from homology"/>
<dbReference type="InterPro" id="IPR041854">
    <property type="entry name" value="BFD-like_2Fe2S-bd_dom_sf"/>
</dbReference>
<dbReference type="GO" id="GO:0051537">
    <property type="term" value="F:2 iron, 2 sulfur cluster binding"/>
    <property type="evidence" value="ECO:0007669"/>
    <property type="project" value="UniProtKB-KW"/>
</dbReference>
<keyword evidence="4" id="KW-0249">Electron transport</keyword>
<evidence type="ECO:0000256" key="9">
    <source>
        <dbReference type="ARBA" id="ARBA00046332"/>
    </source>
</evidence>
<reference evidence="11 12" key="1">
    <citation type="submission" date="2018-11" db="EMBL/GenBank/DDBJ databases">
        <title>Photobacterium sp. BEI247 sp. nov., a marine bacterium isolated from Yongle Blue Hole in the South China Sea.</title>
        <authorList>
            <person name="Wang X."/>
        </authorList>
    </citation>
    <scope>NUCLEOTIDE SEQUENCE [LARGE SCALE GENOMIC DNA]</scope>
    <source>
        <strain evidence="12">BEI247</strain>
    </source>
</reference>
<gene>
    <name evidence="11" type="ORF">EDI28_24470</name>
</gene>
<evidence type="ECO:0000313" key="12">
    <source>
        <dbReference type="Proteomes" id="UP000287563"/>
    </source>
</evidence>
<keyword evidence="6" id="KW-0411">Iron-sulfur</keyword>
<keyword evidence="1" id="KW-0813">Transport</keyword>
<evidence type="ECO:0000259" key="10">
    <source>
        <dbReference type="Pfam" id="PF04324"/>
    </source>
</evidence>
<dbReference type="Pfam" id="PF04324">
    <property type="entry name" value="Fer2_BFD"/>
    <property type="match status" value="1"/>
</dbReference>
<dbReference type="EMBL" id="RJLM01000021">
    <property type="protein sequence ID" value="RWX52994.1"/>
    <property type="molecule type" value="Genomic_DNA"/>
</dbReference>
<accession>A0A444JIU9</accession>
<protein>
    <recommendedName>
        <fullName evidence="8">Bacterioferritin-associated ferredoxin</fullName>
    </recommendedName>
</protein>
<comment type="caution">
    <text evidence="11">The sequence shown here is derived from an EMBL/GenBank/DDBJ whole genome shotgun (WGS) entry which is preliminary data.</text>
</comment>
<evidence type="ECO:0000256" key="7">
    <source>
        <dbReference type="ARBA" id="ARBA00034078"/>
    </source>
</evidence>
<evidence type="ECO:0000313" key="11">
    <source>
        <dbReference type="EMBL" id="RWX52994.1"/>
    </source>
</evidence>
<keyword evidence="12" id="KW-1185">Reference proteome</keyword>
<dbReference type="Gene3D" id="1.10.10.1100">
    <property type="entry name" value="BFD-like [2Fe-2S]-binding domain"/>
    <property type="match status" value="1"/>
</dbReference>
<dbReference type="InterPro" id="IPR007419">
    <property type="entry name" value="BFD-like_2Fe2S-bd_dom"/>
</dbReference>
<comment type="similarity">
    <text evidence="9">Belongs to the Bfd family.</text>
</comment>
<evidence type="ECO:0000256" key="1">
    <source>
        <dbReference type="ARBA" id="ARBA00022448"/>
    </source>
</evidence>
<dbReference type="PANTHER" id="PTHR37424:SF1">
    <property type="entry name" value="BACTERIOFERRITIN-ASSOCIATED FERREDOXIN"/>
    <property type="match status" value="1"/>
</dbReference>
<dbReference type="GO" id="GO:0046872">
    <property type="term" value="F:metal ion binding"/>
    <property type="evidence" value="ECO:0007669"/>
    <property type="project" value="UniProtKB-KW"/>
</dbReference>
<keyword evidence="3" id="KW-0479">Metal-binding</keyword>
<evidence type="ECO:0000256" key="4">
    <source>
        <dbReference type="ARBA" id="ARBA00022982"/>
    </source>
</evidence>
<sequence length="63" mass="6908">MYVCLCHGISDKKIMKLTQQHGITDVRGIRQITPLGSMCGKCIRTAKEVIEEAVVATTFKKAG</sequence>
<organism evidence="11 12">
    <name type="scientific">Photobacterium chitinilyticum</name>
    <dbReference type="NCBI Taxonomy" id="2485123"/>
    <lineage>
        <taxon>Bacteria</taxon>
        <taxon>Pseudomonadati</taxon>
        <taxon>Pseudomonadota</taxon>
        <taxon>Gammaproteobacteria</taxon>
        <taxon>Vibrionales</taxon>
        <taxon>Vibrionaceae</taxon>
        <taxon>Photobacterium</taxon>
    </lineage>
</organism>
<dbReference type="OrthoDB" id="9815350at2"/>